<keyword evidence="7" id="KW-1185">Reference proteome</keyword>
<evidence type="ECO:0000256" key="2">
    <source>
        <dbReference type="ARBA" id="ARBA00022801"/>
    </source>
</evidence>
<evidence type="ECO:0000256" key="1">
    <source>
        <dbReference type="ARBA" id="ARBA00008875"/>
    </source>
</evidence>
<dbReference type="AlphaFoldDB" id="A0A5A5TFE1"/>
<dbReference type="SUPFAM" id="SSF49695">
    <property type="entry name" value="gamma-Crystallin-like"/>
    <property type="match status" value="1"/>
</dbReference>
<comment type="similarity">
    <text evidence="1">Belongs to the glycosyl hydrolase 39 family.</text>
</comment>
<dbReference type="Gene3D" id="2.60.40.1180">
    <property type="entry name" value="Golgi alpha-mannosidase II"/>
    <property type="match status" value="1"/>
</dbReference>
<keyword evidence="4" id="KW-0812">Transmembrane</keyword>
<proteinExistence type="inferred from homology"/>
<dbReference type="InterPro" id="IPR013780">
    <property type="entry name" value="Glyco_hydro_b"/>
</dbReference>
<protein>
    <recommendedName>
        <fullName evidence="5">Glycosyl hydrolases family 39 N-terminal catalytic domain-containing protein</fullName>
    </recommendedName>
</protein>
<dbReference type="InterPro" id="IPR011024">
    <property type="entry name" value="G_crystallin-like"/>
</dbReference>
<accession>A0A5A5TFE1</accession>
<dbReference type="InterPro" id="IPR049166">
    <property type="entry name" value="GH39_cat"/>
</dbReference>
<keyword evidence="4" id="KW-1133">Transmembrane helix</keyword>
<keyword evidence="3" id="KW-0326">Glycosidase</keyword>
<name>A0A5A5TFE1_9CHLR</name>
<organism evidence="6 7">
    <name type="scientific">Dictyobacter arantiisoli</name>
    <dbReference type="NCBI Taxonomy" id="2014874"/>
    <lineage>
        <taxon>Bacteria</taxon>
        <taxon>Bacillati</taxon>
        <taxon>Chloroflexota</taxon>
        <taxon>Ktedonobacteria</taxon>
        <taxon>Ktedonobacterales</taxon>
        <taxon>Dictyobacteraceae</taxon>
        <taxon>Dictyobacter</taxon>
    </lineage>
</organism>
<evidence type="ECO:0000256" key="3">
    <source>
        <dbReference type="ARBA" id="ARBA00023295"/>
    </source>
</evidence>
<dbReference type="RefSeq" id="WP_149403182.1">
    <property type="nucleotide sequence ID" value="NZ_BIXY01000066.1"/>
</dbReference>
<evidence type="ECO:0000259" key="5">
    <source>
        <dbReference type="Pfam" id="PF01229"/>
    </source>
</evidence>
<gene>
    <name evidence="6" type="ORF">KDI_38550</name>
</gene>
<keyword evidence="4" id="KW-0472">Membrane</keyword>
<dbReference type="SUPFAM" id="SSF51011">
    <property type="entry name" value="Glycosyl hydrolase domain"/>
    <property type="match status" value="1"/>
</dbReference>
<comment type="caution">
    <text evidence="6">The sequence shown here is derived from an EMBL/GenBank/DDBJ whole genome shotgun (WGS) entry which is preliminary data.</text>
</comment>
<dbReference type="GO" id="GO:0016798">
    <property type="term" value="F:hydrolase activity, acting on glycosyl bonds"/>
    <property type="evidence" value="ECO:0007669"/>
    <property type="project" value="UniProtKB-KW"/>
</dbReference>
<dbReference type="Pfam" id="PF01229">
    <property type="entry name" value="Glyco_hydro_39"/>
    <property type="match status" value="1"/>
</dbReference>
<dbReference type="OrthoDB" id="9801198at2"/>
<sequence>MHNRERFYKRPIFRLLALMIVIIPLIILVVIRVSASAFLGGSDANITIDYTHQIRTLDPLAVGGVDESAYGAPNVLINDPLQQQRLRTLGTRYMRINLRYAIAGNPRSPLICGAHGCDTRWSGDAWVNAIKALGAEPVLEDPVNPGDLPALVKHFNKDTHNYVKRWLGGINEPNMHGQNGTTYSQNFNVTYDAMKAVDPTILIGGPTLAWYDPGFLQTFLKISGSRVDFLDFHGYAQGATQQLSYPALFAKTAQYETDINNLYRYVREIVPQRASSIEIEVGEWDLDSDGHLLEYTQFTNVWGASTIGHILRAGAIDLVYADKGNLLLKMGTELPGGSLDQTTPMYHALGMYTGENLFRRFGTVMVQATSTLPNVEVYASDNDKNIVVINTSATATQTGKFQLQGLSTGTVAQWRKDQSIALTAAPRLLNTLTINNGGFSATLPPFSVTTFVIDPNSSSSFTVPPQGSGSTPTVLAGTAVAQTAIPPASPTPTTSATGNACVGDGVYVYRDSNYRGVCENFTTDIPDFAQTTVGNDVASSIRIVGPYTAILYKDSQYRNTSSTVTANVPNLSTLAVGTDALTSLRVQRR</sequence>
<dbReference type="InterPro" id="IPR017853">
    <property type="entry name" value="GH"/>
</dbReference>
<evidence type="ECO:0000256" key="4">
    <source>
        <dbReference type="SAM" id="Phobius"/>
    </source>
</evidence>
<dbReference type="Gene3D" id="2.60.20.10">
    <property type="entry name" value="Crystallins"/>
    <property type="match status" value="1"/>
</dbReference>
<keyword evidence="2" id="KW-0378">Hydrolase</keyword>
<feature type="transmembrane region" description="Helical" evidence="4">
    <location>
        <begin position="12"/>
        <end position="31"/>
    </location>
</feature>
<dbReference type="Proteomes" id="UP000322530">
    <property type="component" value="Unassembled WGS sequence"/>
</dbReference>
<evidence type="ECO:0000313" key="7">
    <source>
        <dbReference type="Proteomes" id="UP000322530"/>
    </source>
</evidence>
<dbReference type="EMBL" id="BIXY01000066">
    <property type="protein sequence ID" value="GCF10291.1"/>
    <property type="molecule type" value="Genomic_DNA"/>
</dbReference>
<reference evidence="6 7" key="1">
    <citation type="submission" date="2019-01" db="EMBL/GenBank/DDBJ databases">
        <title>Draft genome sequence of Dictyobacter sp. Uno17.</title>
        <authorList>
            <person name="Wang C.M."/>
            <person name="Zheng Y."/>
            <person name="Sakai Y."/>
            <person name="Abe K."/>
            <person name="Yokota A."/>
            <person name="Yabe S."/>
        </authorList>
    </citation>
    <scope>NUCLEOTIDE SEQUENCE [LARGE SCALE GENOMIC DNA]</scope>
    <source>
        <strain evidence="6 7">Uno17</strain>
    </source>
</reference>
<evidence type="ECO:0000313" key="6">
    <source>
        <dbReference type="EMBL" id="GCF10291.1"/>
    </source>
</evidence>
<dbReference type="SUPFAM" id="SSF51445">
    <property type="entry name" value="(Trans)glycosidases"/>
    <property type="match status" value="1"/>
</dbReference>
<dbReference type="Gene3D" id="3.20.20.80">
    <property type="entry name" value="Glycosidases"/>
    <property type="match status" value="1"/>
</dbReference>
<feature type="domain" description="Glycosyl hydrolases family 39 N-terminal catalytic" evidence="5">
    <location>
        <begin position="152"/>
        <end position="286"/>
    </location>
</feature>